<evidence type="ECO:0000259" key="2">
    <source>
        <dbReference type="PROSITE" id="PS50943"/>
    </source>
</evidence>
<dbReference type="EMBL" id="VOEI01000002">
    <property type="protein sequence ID" value="TWR26653.1"/>
    <property type="molecule type" value="Genomic_DNA"/>
</dbReference>
<dbReference type="InterPro" id="IPR010982">
    <property type="entry name" value="Lambda_DNA-bd_dom_sf"/>
</dbReference>
<evidence type="ECO:0000313" key="3">
    <source>
        <dbReference type="EMBL" id="TWR26653.1"/>
    </source>
</evidence>
<keyword evidence="4" id="KW-1185">Reference proteome</keyword>
<dbReference type="AlphaFoldDB" id="A0A563U5P6"/>
<dbReference type="Proteomes" id="UP000318010">
    <property type="component" value="Unassembled WGS sequence"/>
</dbReference>
<dbReference type="PANTHER" id="PTHR46558">
    <property type="entry name" value="TRACRIPTIONAL REGULATORY PROTEIN-RELATED-RELATED"/>
    <property type="match status" value="1"/>
</dbReference>
<keyword evidence="1" id="KW-0238">DNA-binding</keyword>
<dbReference type="CDD" id="cd00093">
    <property type="entry name" value="HTH_XRE"/>
    <property type="match status" value="1"/>
</dbReference>
<dbReference type="InterPro" id="IPR001387">
    <property type="entry name" value="Cro/C1-type_HTH"/>
</dbReference>
<accession>A0A563U5P6</accession>
<dbReference type="PANTHER" id="PTHR46558:SF4">
    <property type="entry name" value="DNA-BIDING PHAGE PROTEIN"/>
    <property type="match status" value="1"/>
</dbReference>
<sequence length="85" mass="9927">MKSEFDKKIEDIVFNIRLIREKRNYTQEYMAAKMQCSQNAYSKLELGYSKLTVEKLLQVAEVLDVTVAELVNPQRALAHGFPNRY</sequence>
<dbReference type="OrthoDB" id="798409at2"/>
<evidence type="ECO:0000256" key="1">
    <source>
        <dbReference type="ARBA" id="ARBA00023125"/>
    </source>
</evidence>
<feature type="domain" description="HTH cro/C1-type" evidence="2">
    <location>
        <begin position="16"/>
        <end position="70"/>
    </location>
</feature>
<dbReference type="PROSITE" id="PS50943">
    <property type="entry name" value="HTH_CROC1"/>
    <property type="match status" value="1"/>
</dbReference>
<dbReference type="RefSeq" id="WP_146269658.1">
    <property type="nucleotide sequence ID" value="NZ_VOEI01000002.1"/>
</dbReference>
<dbReference type="Pfam" id="PF01381">
    <property type="entry name" value="HTH_3"/>
    <property type="match status" value="1"/>
</dbReference>
<name>A0A563U5P6_9SPHI</name>
<organism evidence="3 4">
    <name type="scientific">Mucilaginibacter achroorhodeus</name>
    <dbReference type="NCBI Taxonomy" id="2599294"/>
    <lineage>
        <taxon>Bacteria</taxon>
        <taxon>Pseudomonadati</taxon>
        <taxon>Bacteroidota</taxon>
        <taxon>Sphingobacteriia</taxon>
        <taxon>Sphingobacteriales</taxon>
        <taxon>Sphingobacteriaceae</taxon>
        <taxon>Mucilaginibacter</taxon>
    </lineage>
</organism>
<protein>
    <submittedName>
        <fullName evidence="3">Helix-turn-helix transcriptional regulator</fullName>
    </submittedName>
</protein>
<dbReference type="GO" id="GO:0003677">
    <property type="term" value="F:DNA binding"/>
    <property type="evidence" value="ECO:0007669"/>
    <property type="project" value="UniProtKB-KW"/>
</dbReference>
<dbReference type="Gene3D" id="1.10.260.40">
    <property type="entry name" value="lambda repressor-like DNA-binding domains"/>
    <property type="match status" value="1"/>
</dbReference>
<dbReference type="SUPFAM" id="SSF47413">
    <property type="entry name" value="lambda repressor-like DNA-binding domains"/>
    <property type="match status" value="1"/>
</dbReference>
<comment type="caution">
    <text evidence="3">The sequence shown here is derived from an EMBL/GenBank/DDBJ whole genome shotgun (WGS) entry which is preliminary data.</text>
</comment>
<reference evidence="3 4" key="1">
    <citation type="submission" date="2019-07" db="EMBL/GenBank/DDBJ databases">
        <authorList>
            <person name="Kim J."/>
        </authorList>
    </citation>
    <scope>NUCLEOTIDE SEQUENCE [LARGE SCALE GENOMIC DNA]</scope>
    <source>
        <strain evidence="3 4">MJ1a</strain>
    </source>
</reference>
<proteinExistence type="predicted"/>
<dbReference type="SMART" id="SM00530">
    <property type="entry name" value="HTH_XRE"/>
    <property type="match status" value="1"/>
</dbReference>
<evidence type="ECO:0000313" key="4">
    <source>
        <dbReference type="Proteomes" id="UP000318010"/>
    </source>
</evidence>
<gene>
    <name evidence="3" type="ORF">FPZ42_06330</name>
</gene>